<protein>
    <submittedName>
        <fullName evidence="1">Uncharacterized protein</fullName>
    </submittedName>
</protein>
<proteinExistence type="predicted"/>
<dbReference type="SUPFAM" id="SSF158548">
    <property type="entry name" value="FLJ32549 domain-like"/>
    <property type="match status" value="1"/>
</dbReference>
<dbReference type="EMBL" id="GEDC01002073">
    <property type="protein sequence ID" value="JAS35225.1"/>
    <property type="molecule type" value="Transcribed_RNA"/>
</dbReference>
<dbReference type="GO" id="GO:0034198">
    <property type="term" value="P:cellular response to amino acid starvation"/>
    <property type="evidence" value="ECO:0007669"/>
    <property type="project" value="TreeGrafter"/>
</dbReference>
<accession>A0A1B6EBC4</accession>
<organism evidence="1">
    <name type="scientific">Clastoptera arizonana</name>
    <name type="common">Arizona spittle bug</name>
    <dbReference type="NCBI Taxonomy" id="38151"/>
    <lineage>
        <taxon>Eukaryota</taxon>
        <taxon>Metazoa</taxon>
        <taxon>Ecdysozoa</taxon>
        <taxon>Arthropoda</taxon>
        <taxon>Hexapoda</taxon>
        <taxon>Insecta</taxon>
        <taxon>Pterygota</taxon>
        <taxon>Neoptera</taxon>
        <taxon>Paraneoptera</taxon>
        <taxon>Hemiptera</taxon>
        <taxon>Auchenorrhyncha</taxon>
        <taxon>Cercopoidea</taxon>
        <taxon>Clastopteridae</taxon>
        <taxon>Clastoptera</taxon>
    </lineage>
</organism>
<dbReference type="PANTHER" id="PTHR31581:SF1">
    <property type="entry name" value="KICSTOR SUBUNIT 2"/>
    <property type="match status" value="1"/>
</dbReference>
<reference evidence="1" key="1">
    <citation type="submission" date="2015-12" db="EMBL/GenBank/DDBJ databases">
        <title>De novo transcriptome assembly of four potential Pierce s Disease insect vectors from Arizona vineyards.</title>
        <authorList>
            <person name="Tassone E.E."/>
        </authorList>
    </citation>
    <scope>NUCLEOTIDE SEQUENCE</scope>
</reference>
<dbReference type="Gene3D" id="1.10.3450.30">
    <property type="match status" value="1"/>
</dbReference>
<dbReference type="InterPro" id="IPR018544">
    <property type="entry name" value="KICS_2"/>
</dbReference>
<dbReference type="GO" id="GO:0042149">
    <property type="term" value="P:cellular response to glucose starvation"/>
    <property type="evidence" value="ECO:0007669"/>
    <property type="project" value="TreeGrafter"/>
</dbReference>
<dbReference type="GO" id="GO:0061462">
    <property type="term" value="P:protein localization to lysosome"/>
    <property type="evidence" value="ECO:0007669"/>
    <property type="project" value="TreeGrafter"/>
</dbReference>
<dbReference type="PANTHER" id="PTHR31581">
    <property type="entry name" value="KICSTOR COMPLEX PROTEIN C12ORF66"/>
    <property type="match status" value="1"/>
</dbReference>
<dbReference type="SUPFAM" id="SSF160651">
    <property type="entry name" value="FLJ32549 C-terminal domain-like"/>
    <property type="match status" value="1"/>
</dbReference>
<dbReference type="Pfam" id="PF09404">
    <property type="entry name" value="C12orf66_like"/>
    <property type="match status" value="1"/>
</dbReference>
<evidence type="ECO:0000313" key="1">
    <source>
        <dbReference type="EMBL" id="JAS35225.1"/>
    </source>
</evidence>
<dbReference type="AlphaFoldDB" id="A0A1B6EBC4"/>
<gene>
    <name evidence="1" type="ORF">g.11997</name>
</gene>
<sequence>MHMHKVTGNSDNMEEILSLFFSQISLLCFDKAKEIVERERDTSPAGPYRLFLSQLPNLLIAEKSYVELGFVSSKNKIFLRKDNSLKSMYEQLRQDLHKLEESSDIKVALMAGKICHYLMLRSQLIDIYEKLYGMGSSNRPMKCEEVLTQVEGILDAILKSQSDLNMIKASCIQECEILLYLLRALLDVQNCQFLPSLVNLHSAHIRLNTWERALQNRESWKLGFGPSFLKGNPLPALVQWLGKLKATIVIKFSLYFHHTLSQQTTPQEMRAICSKHNVDYFHKLQTLQRRCSATTIMLIFDASGLPDWSGLGYRHPKRPPEPLVQFYIVVYYPYNLIEQLPTIGKAITEKSADLAQMDKIICCYSIKDQSTYFLSCIDPRVNLVVVFDSKKDERETPLCKYITEFSAQLRCNRVFSYLKLNNK</sequence>
<name>A0A1B6EBC4_9HEMI</name>
<dbReference type="GO" id="GO:1904262">
    <property type="term" value="P:negative regulation of TORC1 signaling"/>
    <property type="evidence" value="ECO:0007669"/>
    <property type="project" value="TreeGrafter"/>
</dbReference>
<dbReference type="InterPro" id="IPR038060">
    <property type="entry name" value="C12orf66-like_central_sf"/>
</dbReference>